<evidence type="ECO:0000256" key="1">
    <source>
        <dbReference type="SAM" id="MobiDB-lite"/>
    </source>
</evidence>
<organism evidence="2 3">
    <name type="scientific">Trichogramma brassicae</name>
    <dbReference type="NCBI Taxonomy" id="86971"/>
    <lineage>
        <taxon>Eukaryota</taxon>
        <taxon>Metazoa</taxon>
        <taxon>Ecdysozoa</taxon>
        <taxon>Arthropoda</taxon>
        <taxon>Hexapoda</taxon>
        <taxon>Insecta</taxon>
        <taxon>Pterygota</taxon>
        <taxon>Neoptera</taxon>
        <taxon>Endopterygota</taxon>
        <taxon>Hymenoptera</taxon>
        <taxon>Apocrita</taxon>
        <taxon>Proctotrupomorpha</taxon>
        <taxon>Chalcidoidea</taxon>
        <taxon>Trichogrammatidae</taxon>
        <taxon>Trichogramma</taxon>
    </lineage>
</organism>
<feature type="non-terminal residue" evidence="2">
    <location>
        <position position="377"/>
    </location>
</feature>
<dbReference type="EMBL" id="CADCXV010001228">
    <property type="protein sequence ID" value="CAB0042854.1"/>
    <property type="molecule type" value="Genomic_DNA"/>
</dbReference>
<feature type="region of interest" description="Disordered" evidence="1">
    <location>
        <begin position="246"/>
        <end position="269"/>
    </location>
</feature>
<evidence type="ECO:0000313" key="3">
    <source>
        <dbReference type="Proteomes" id="UP000479190"/>
    </source>
</evidence>
<evidence type="ECO:0008006" key="4">
    <source>
        <dbReference type="Google" id="ProtNLM"/>
    </source>
</evidence>
<accession>A0A6H5IYJ9</accession>
<feature type="compositionally biased region" description="Polar residues" evidence="1">
    <location>
        <begin position="354"/>
        <end position="377"/>
    </location>
</feature>
<evidence type="ECO:0000313" key="2">
    <source>
        <dbReference type="EMBL" id="CAB0042854.1"/>
    </source>
</evidence>
<reference evidence="2 3" key="1">
    <citation type="submission" date="2020-02" db="EMBL/GenBank/DDBJ databases">
        <authorList>
            <person name="Ferguson B K."/>
        </authorList>
    </citation>
    <scope>NUCLEOTIDE SEQUENCE [LARGE SCALE GENOMIC DNA]</scope>
</reference>
<sequence>MSDCKPQYTPMITRQAKKIESRNPEKIEEMKTPFNGPFREAIGCLLYLAGVTRPDIAYAVNLLSRKAIAPTNGDWTDVKRIFRYIRGSKNVGLTYRAEANEMEVFTDSSFGDCEDSKSTSGYIIKIFNDTVAWEKQETDSCDEIDMWSRKKLCRNLENDQNQLKNITIWPKRIHRPTIVPCACAELKLSRRIEQARLAETRRCICAIQSSSRPQPAKCYRKQATTSTSRGVLQAANDVTRQATSQCSAAKPGTPVNQLQCEPRKDERDLHRESSTRLIFILSKAQVHISSMKNVYDAKKSMIRRNFCVQSELKYDQTKLTKLLDSWKSFKLGVECICAIQSSSRPQPAKCYRKQATTSTSRGVLQAANDVTRQATSQ</sequence>
<proteinExistence type="predicted"/>
<protein>
    <recommendedName>
        <fullName evidence="4">Reverse transcriptase Ty1/copia-type domain-containing protein</fullName>
    </recommendedName>
</protein>
<dbReference type="PANTHER" id="PTHR11439">
    <property type="entry name" value="GAG-POL-RELATED RETROTRANSPOSON"/>
    <property type="match status" value="1"/>
</dbReference>
<keyword evidence="3" id="KW-1185">Reference proteome</keyword>
<name>A0A6H5IYJ9_9HYME</name>
<dbReference type="Proteomes" id="UP000479190">
    <property type="component" value="Unassembled WGS sequence"/>
</dbReference>
<dbReference type="AlphaFoldDB" id="A0A6H5IYJ9"/>
<dbReference type="OrthoDB" id="8188638at2759"/>
<dbReference type="PANTHER" id="PTHR11439:SF463">
    <property type="entry name" value="REVERSE TRANSCRIPTASE TY1_COPIA-TYPE DOMAIN-CONTAINING PROTEIN"/>
    <property type="match status" value="1"/>
</dbReference>
<gene>
    <name evidence="2" type="ORF">TBRA_LOCUS14446</name>
</gene>
<feature type="region of interest" description="Disordered" evidence="1">
    <location>
        <begin position="352"/>
        <end position="377"/>
    </location>
</feature>